<dbReference type="RefSeq" id="WP_188720720.1">
    <property type="nucleotide sequence ID" value="NZ_BMIF01000004.1"/>
</dbReference>
<accession>A0A916RQ75</accession>
<dbReference type="InterPro" id="IPR012175">
    <property type="entry name" value="Xanth_DH_ssu_bac"/>
</dbReference>
<dbReference type="AlphaFoldDB" id="A0A916RQ75"/>
<dbReference type="InterPro" id="IPR002888">
    <property type="entry name" value="2Fe-2S-bd"/>
</dbReference>
<dbReference type="InterPro" id="IPR036010">
    <property type="entry name" value="2Fe-2S_ferredoxin-like_sf"/>
</dbReference>
<dbReference type="SMART" id="SM01092">
    <property type="entry name" value="CO_deh_flav_C"/>
    <property type="match status" value="1"/>
</dbReference>
<dbReference type="SUPFAM" id="SSF55447">
    <property type="entry name" value="CO dehydrogenase flavoprotein C-terminal domain-like"/>
    <property type="match status" value="1"/>
</dbReference>
<organism evidence="8 9">
    <name type="scientific">Nitratireductor aestuarii</name>
    <dbReference type="NCBI Taxonomy" id="1735103"/>
    <lineage>
        <taxon>Bacteria</taxon>
        <taxon>Pseudomonadati</taxon>
        <taxon>Pseudomonadota</taxon>
        <taxon>Alphaproteobacteria</taxon>
        <taxon>Hyphomicrobiales</taxon>
        <taxon>Phyllobacteriaceae</taxon>
        <taxon>Nitratireductor</taxon>
    </lineage>
</organism>
<dbReference type="Gene3D" id="3.30.43.10">
    <property type="entry name" value="Uridine Diphospho-n-acetylenolpyruvylglucosamine Reductase, domain 2"/>
    <property type="match status" value="1"/>
</dbReference>
<protein>
    <submittedName>
        <fullName evidence="8">Xanthine dehydrogenase small subunit</fullName>
    </submittedName>
</protein>
<dbReference type="InterPro" id="IPR036683">
    <property type="entry name" value="CO_DH_flav_C_dom_sf"/>
</dbReference>
<dbReference type="GO" id="GO:0051537">
    <property type="term" value="F:2 iron, 2 sulfur cluster binding"/>
    <property type="evidence" value="ECO:0007669"/>
    <property type="project" value="InterPro"/>
</dbReference>
<name>A0A916RQ75_9HYPH</name>
<dbReference type="PROSITE" id="PS00197">
    <property type="entry name" value="2FE2S_FER_1"/>
    <property type="match status" value="1"/>
</dbReference>
<evidence type="ECO:0000313" key="8">
    <source>
        <dbReference type="EMBL" id="GGA64700.1"/>
    </source>
</evidence>
<dbReference type="InterPro" id="IPR005107">
    <property type="entry name" value="CO_DH_flav_C"/>
</dbReference>
<evidence type="ECO:0000259" key="6">
    <source>
        <dbReference type="PROSITE" id="PS51085"/>
    </source>
</evidence>
<keyword evidence="1" id="KW-0285">Flavoprotein</keyword>
<keyword evidence="5" id="KW-0408">Iron</keyword>
<dbReference type="InterPro" id="IPR014307">
    <property type="entry name" value="Xanthine_DH_ssu"/>
</dbReference>
<evidence type="ECO:0000256" key="5">
    <source>
        <dbReference type="ARBA" id="ARBA00023004"/>
    </source>
</evidence>
<keyword evidence="2" id="KW-0479">Metal-binding</keyword>
<evidence type="ECO:0000256" key="4">
    <source>
        <dbReference type="ARBA" id="ARBA00023002"/>
    </source>
</evidence>
<dbReference type="SUPFAM" id="SSF54292">
    <property type="entry name" value="2Fe-2S ferredoxin-like"/>
    <property type="match status" value="1"/>
</dbReference>
<dbReference type="InterPro" id="IPR016208">
    <property type="entry name" value="Ald_Oxase/xanthine_DH-like"/>
</dbReference>
<dbReference type="GO" id="GO:0071949">
    <property type="term" value="F:FAD binding"/>
    <property type="evidence" value="ECO:0007669"/>
    <property type="project" value="InterPro"/>
</dbReference>
<dbReference type="Gene3D" id="3.30.465.10">
    <property type="match status" value="1"/>
</dbReference>
<keyword evidence="9" id="KW-1185">Reference proteome</keyword>
<dbReference type="Pfam" id="PF01799">
    <property type="entry name" value="Fer2_2"/>
    <property type="match status" value="1"/>
</dbReference>
<dbReference type="PIRSF" id="PIRSF036557">
    <property type="entry name" value="XdhA_RC"/>
    <property type="match status" value="1"/>
</dbReference>
<evidence type="ECO:0000256" key="3">
    <source>
        <dbReference type="ARBA" id="ARBA00022827"/>
    </source>
</evidence>
<dbReference type="GO" id="GO:0005506">
    <property type="term" value="F:iron ion binding"/>
    <property type="evidence" value="ECO:0007669"/>
    <property type="project" value="InterPro"/>
</dbReference>
<dbReference type="SUPFAM" id="SSF56176">
    <property type="entry name" value="FAD-binding/transporter-associated domain-like"/>
    <property type="match status" value="1"/>
</dbReference>
<gene>
    <name evidence="8" type="ORF">GCM10011385_18130</name>
</gene>
<dbReference type="Proteomes" id="UP000636264">
    <property type="component" value="Unassembled WGS sequence"/>
</dbReference>
<keyword evidence="3" id="KW-0274">FAD</keyword>
<proteinExistence type="predicted"/>
<dbReference type="SUPFAM" id="SSF47741">
    <property type="entry name" value="CO dehydrogenase ISP C-domain like"/>
    <property type="match status" value="1"/>
</dbReference>
<dbReference type="NCBIfam" id="TIGR02963">
    <property type="entry name" value="xanthine_xdhA"/>
    <property type="match status" value="1"/>
</dbReference>
<sequence>MTEPSALTIRTELRFLLNDRQIALNSIRPDQTLLDFIRLDRRLTGTKEGCAEGDCGACTVLVGRLEGDTVKYETVNSCIRFLGSLDGCHVVTIEHLKRPDGSLHPVQQAMVDFHGSQCGFCTPGFVMALYGLWMQRPQPSVQAIETAIQGNLCRCTGYEPIIKAAQAISSYGTPENDPLAQERAKVVAELKAIKDGRRVEVGSGEERFIIPASADDLAAVLETEPSANVVAGSTDVGLWVTKFMRKITPVVFIGGIDELRGITVDERGITLGALVSYSDAQAVLAEHVPAFGKLIHRIGGEQVRNMGTIGGNVANGSPIGDTPPPLIALNASVTLRKGAARRTIPLEQFFIAYGKQDRQPGEFVEAIHIPLPEQGTQFAAWKISKRREEDITSVLGAFLLKLAADGTVETIRIAYGGMAATPKRAAAVEAALTGKPWNAETIETALHFYEADFKPISDMRASSAYRMLSARNLLRRFHLATTKPAGSLTVSRYEAA</sequence>
<dbReference type="InterPro" id="IPR016169">
    <property type="entry name" value="FAD-bd_PCMH_sub2"/>
</dbReference>
<dbReference type="Gene3D" id="3.10.20.30">
    <property type="match status" value="1"/>
</dbReference>
<feature type="domain" description="2Fe-2S ferredoxin-type" evidence="6">
    <location>
        <begin position="11"/>
        <end position="96"/>
    </location>
</feature>
<dbReference type="InterPro" id="IPR016167">
    <property type="entry name" value="FAD-bd_PCMH_sub1"/>
</dbReference>
<dbReference type="InterPro" id="IPR012675">
    <property type="entry name" value="Beta-grasp_dom_sf"/>
</dbReference>
<dbReference type="PROSITE" id="PS51085">
    <property type="entry name" value="2FE2S_FER_2"/>
    <property type="match status" value="1"/>
</dbReference>
<dbReference type="InterPro" id="IPR016166">
    <property type="entry name" value="FAD-bd_PCMH"/>
</dbReference>
<keyword evidence="4" id="KW-0560">Oxidoreductase</keyword>
<dbReference type="Pfam" id="PF00941">
    <property type="entry name" value="FAD_binding_5"/>
    <property type="match status" value="1"/>
</dbReference>
<dbReference type="CDD" id="cd00207">
    <property type="entry name" value="fer2"/>
    <property type="match status" value="1"/>
</dbReference>
<dbReference type="InterPro" id="IPR001041">
    <property type="entry name" value="2Fe-2S_ferredoxin-type"/>
</dbReference>
<dbReference type="InterPro" id="IPR036318">
    <property type="entry name" value="FAD-bd_PCMH-like_sf"/>
</dbReference>
<evidence type="ECO:0000313" key="9">
    <source>
        <dbReference type="Proteomes" id="UP000636264"/>
    </source>
</evidence>
<dbReference type="Gene3D" id="3.30.390.50">
    <property type="entry name" value="CO dehydrogenase flavoprotein, C-terminal domain"/>
    <property type="match status" value="1"/>
</dbReference>
<evidence type="ECO:0000256" key="2">
    <source>
        <dbReference type="ARBA" id="ARBA00022723"/>
    </source>
</evidence>
<dbReference type="InterPro" id="IPR036884">
    <property type="entry name" value="2Fe-2S-bd_dom_sf"/>
</dbReference>
<evidence type="ECO:0000259" key="7">
    <source>
        <dbReference type="PROSITE" id="PS51387"/>
    </source>
</evidence>
<dbReference type="GO" id="GO:0004854">
    <property type="term" value="F:xanthine dehydrogenase activity"/>
    <property type="evidence" value="ECO:0007669"/>
    <property type="project" value="InterPro"/>
</dbReference>
<dbReference type="PANTHER" id="PTHR45444">
    <property type="entry name" value="XANTHINE DEHYDROGENASE"/>
    <property type="match status" value="1"/>
</dbReference>
<dbReference type="Pfam" id="PF00111">
    <property type="entry name" value="Fer2"/>
    <property type="match status" value="1"/>
</dbReference>
<dbReference type="InterPro" id="IPR002346">
    <property type="entry name" value="Mopterin_DH_FAD-bd"/>
</dbReference>
<feature type="domain" description="FAD-binding PCMH-type" evidence="7">
    <location>
        <begin position="201"/>
        <end position="374"/>
    </location>
</feature>
<dbReference type="EMBL" id="BMIF01000004">
    <property type="protein sequence ID" value="GGA64700.1"/>
    <property type="molecule type" value="Genomic_DNA"/>
</dbReference>
<reference evidence="8" key="2">
    <citation type="submission" date="2020-09" db="EMBL/GenBank/DDBJ databases">
        <authorList>
            <person name="Sun Q."/>
            <person name="Zhou Y."/>
        </authorList>
    </citation>
    <scope>NUCLEOTIDE SEQUENCE</scope>
    <source>
        <strain evidence="8">CGMCC 1.15320</strain>
    </source>
</reference>
<reference evidence="8" key="1">
    <citation type="journal article" date="2014" name="Int. J. Syst. Evol. Microbiol.">
        <title>Complete genome sequence of Corynebacterium casei LMG S-19264T (=DSM 44701T), isolated from a smear-ripened cheese.</title>
        <authorList>
            <consortium name="US DOE Joint Genome Institute (JGI-PGF)"/>
            <person name="Walter F."/>
            <person name="Albersmeier A."/>
            <person name="Kalinowski J."/>
            <person name="Ruckert C."/>
        </authorList>
    </citation>
    <scope>NUCLEOTIDE SEQUENCE</scope>
    <source>
        <strain evidence="8">CGMCC 1.15320</strain>
    </source>
</reference>
<evidence type="ECO:0000256" key="1">
    <source>
        <dbReference type="ARBA" id="ARBA00022630"/>
    </source>
</evidence>
<dbReference type="InterPro" id="IPR006058">
    <property type="entry name" value="2Fe2S_fd_BS"/>
</dbReference>
<comment type="caution">
    <text evidence="8">The sequence shown here is derived from an EMBL/GenBank/DDBJ whole genome shotgun (WGS) entry which is preliminary data.</text>
</comment>
<dbReference type="PANTHER" id="PTHR45444:SF3">
    <property type="entry name" value="XANTHINE DEHYDROGENASE"/>
    <property type="match status" value="1"/>
</dbReference>
<dbReference type="PROSITE" id="PS51387">
    <property type="entry name" value="FAD_PCMH"/>
    <property type="match status" value="1"/>
</dbReference>
<dbReference type="Gene3D" id="1.10.150.120">
    <property type="entry name" value="[2Fe-2S]-binding domain"/>
    <property type="match status" value="1"/>
</dbReference>
<dbReference type="Pfam" id="PF03450">
    <property type="entry name" value="CO_deh_flav_C"/>
    <property type="match status" value="1"/>
</dbReference>